<name>A0A0V0SYG9_9BILA</name>
<reference evidence="1 2" key="1">
    <citation type="submission" date="2015-01" db="EMBL/GenBank/DDBJ databases">
        <title>Evolution of Trichinella species and genotypes.</title>
        <authorList>
            <person name="Korhonen P.K."/>
            <person name="Edoardo P."/>
            <person name="Giuseppe L.R."/>
            <person name="Gasser R.B."/>
        </authorList>
    </citation>
    <scope>NUCLEOTIDE SEQUENCE [LARGE SCALE GENOMIC DNA]</scope>
    <source>
        <strain evidence="1">ISS417</strain>
    </source>
</reference>
<proteinExistence type="predicted"/>
<dbReference type="AlphaFoldDB" id="A0A0V0SYG9"/>
<organism evidence="1 2">
    <name type="scientific">Trichinella murrelli</name>
    <dbReference type="NCBI Taxonomy" id="144512"/>
    <lineage>
        <taxon>Eukaryota</taxon>
        <taxon>Metazoa</taxon>
        <taxon>Ecdysozoa</taxon>
        <taxon>Nematoda</taxon>
        <taxon>Enoplea</taxon>
        <taxon>Dorylaimia</taxon>
        <taxon>Trichinellida</taxon>
        <taxon>Trichinellidae</taxon>
        <taxon>Trichinella</taxon>
    </lineage>
</organism>
<sequence>MNDVGLPVAVLIQQNWTRGIITSKLDFNSLSISSRIIIRTVKMNLSDKLQFSEFPSLKSVLTKRFDGSTPRKMVNPCDLSY</sequence>
<protein>
    <submittedName>
        <fullName evidence="1">Uncharacterized protein</fullName>
    </submittedName>
</protein>
<keyword evidence="2" id="KW-1185">Reference proteome</keyword>
<gene>
    <name evidence="1" type="ORF">T05_14919</name>
</gene>
<evidence type="ECO:0000313" key="1">
    <source>
        <dbReference type="EMBL" id="KRX31818.1"/>
    </source>
</evidence>
<dbReference type="OrthoDB" id="5916221at2759"/>
<comment type="caution">
    <text evidence="1">The sequence shown here is derived from an EMBL/GenBank/DDBJ whole genome shotgun (WGS) entry which is preliminary data.</text>
</comment>
<dbReference type="Proteomes" id="UP000055048">
    <property type="component" value="Unassembled WGS sequence"/>
</dbReference>
<accession>A0A0V0SYG9</accession>
<dbReference type="EMBL" id="JYDJ01001548">
    <property type="protein sequence ID" value="KRX31818.1"/>
    <property type="molecule type" value="Genomic_DNA"/>
</dbReference>
<evidence type="ECO:0000313" key="2">
    <source>
        <dbReference type="Proteomes" id="UP000055048"/>
    </source>
</evidence>